<dbReference type="NCBIfam" id="TIGR00654">
    <property type="entry name" value="PhzF_family"/>
    <property type="match status" value="1"/>
</dbReference>
<dbReference type="SUPFAM" id="SSF54506">
    <property type="entry name" value="Diaminopimelate epimerase-like"/>
    <property type="match status" value="1"/>
</dbReference>
<organism evidence="3 4">
    <name type="scientific">Gangjinia marincola</name>
    <dbReference type="NCBI Taxonomy" id="578463"/>
    <lineage>
        <taxon>Bacteria</taxon>
        <taxon>Pseudomonadati</taxon>
        <taxon>Bacteroidota</taxon>
        <taxon>Flavobacteriia</taxon>
        <taxon>Flavobacteriales</taxon>
        <taxon>Flavobacteriaceae</taxon>
        <taxon>Gangjinia</taxon>
    </lineage>
</organism>
<dbReference type="PANTHER" id="PTHR13774:SF17">
    <property type="entry name" value="PHENAZINE BIOSYNTHESIS-LIKE DOMAIN-CONTAINING PROTEIN"/>
    <property type="match status" value="1"/>
</dbReference>
<dbReference type="InterPro" id="IPR003719">
    <property type="entry name" value="Phenazine_PhzF-like"/>
</dbReference>
<accession>A0ABN1MFF0</accession>
<sequence length="283" mass="31314">MISLTAKGIFTKASLYVYPMNIPLYQVDAFTTQLFTGNPAAVCILEDWITDELMQRIAAENNLAETAFVVKKDDVYELRWFTPMTEVALCGHATLAAAFVLFEAYEKEASVINFKTVHSGMLQVTRKDNQSFTLNFPVDTIKEISLKEDYATAFGITPIKAFQGASDVMLIYKNQSQIEQLSPNMSIISRLSSRGVICTAPGDMVEVVSRWFGPQVGVPEDPVTGSAHTTLALYWCEQLSRSAFTAKQLSARGGEIHCLLKENRVELTGGAVLYLKGIIFVVE</sequence>
<dbReference type="Proteomes" id="UP001500507">
    <property type="component" value="Unassembled WGS sequence"/>
</dbReference>
<reference evidence="3 4" key="1">
    <citation type="journal article" date="2019" name="Int. J. Syst. Evol. Microbiol.">
        <title>The Global Catalogue of Microorganisms (GCM) 10K type strain sequencing project: providing services to taxonomists for standard genome sequencing and annotation.</title>
        <authorList>
            <consortium name="The Broad Institute Genomics Platform"/>
            <consortium name="The Broad Institute Genome Sequencing Center for Infectious Disease"/>
            <person name="Wu L."/>
            <person name="Ma J."/>
        </authorList>
    </citation>
    <scope>NUCLEOTIDE SEQUENCE [LARGE SCALE GENOMIC DNA]</scope>
    <source>
        <strain evidence="3 4">JCM 16082</strain>
    </source>
</reference>
<dbReference type="PANTHER" id="PTHR13774">
    <property type="entry name" value="PHENAZINE BIOSYNTHESIS PROTEIN"/>
    <property type="match status" value="1"/>
</dbReference>
<protein>
    <submittedName>
        <fullName evidence="3">PhzF family phenazine biosynthesis protein</fullName>
    </submittedName>
</protein>
<keyword evidence="4" id="KW-1185">Reference proteome</keyword>
<dbReference type="RefSeq" id="WP_343764656.1">
    <property type="nucleotide sequence ID" value="NZ_BAAAFG010000012.1"/>
</dbReference>
<keyword evidence="2" id="KW-0413">Isomerase</keyword>
<evidence type="ECO:0000313" key="3">
    <source>
        <dbReference type="EMBL" id="GAA0871850.1"/>
    </source>
</evidence>
<dbReference type="PIRSF" id="PIRSF016184">
    <property type="entry name" value="PhzC_PhzF"/>
    <property type="match status" value="1"/>
</dbReference>
<evidence type="ECO:0000313" key="4">
    <source>
        <dbReference type="Proteomes" id="UP001500507"/>
    </source>
</evidence>
<proteinExistence type="inferred from homology"/>
<dbReference type="Pfam" id="PF02567">
    <property type="entry name" value="PhzC-PhzF"/>
    <property type="match status" value="1"/>
</dbReference>
<comment type="similarity">
    <text evidence="1">Belongs to the PhzF family.</text>
</comment>
<comment type="caution">
    <text evidence="3">The sequence shown here is derived from an EMBL/GenBank/DDBJ whole genome shotgun (WGS) entry which is preliminary data.</text>
</comment>
<dbReference type="Gene3D" id="3.10.310.10">
    <property type="entry name" value="Diaminopimelate Epimerase, Chain A, domain 1"/>
    <property type="match status" value="2"/>
</dbReference>
<gene>
    <name evidence="3" type="ORF">GCM10009117_09960</name>
</gene>
<evidence type="ECO:0000256" key="1">
    <source>
        <dbReference type="ARBA" id="ARBA00008270"/>
    </source>
</evidence>
<name>A0ABN1MFF0_9FLAO</name>
<dbReference type="EMBL" id="BAAAFG010000012">
    <property type="protein sequence ID" value="GAA0871850.1"/>
    <property type="molecule type" value="Genomic_DNA"/>
</dbReference>
<evidence type="ECO:0000256" key="2">
    <source>
        <dbReference type="ARBA" id="ARBA00023235"/>
    </source>
</evidence>